<dbReference type="Gene3D" id="3.30.200.20">
    <property type="entry name" value="Phosphorylase Kinase, domain 1"/>
    <property type="match status" value="1"/>
</dbReference>
<dbReference type="Pfam" id="PF01636">
    <property type="entry name" value="APH"/>
    <property type="match status" value="1"/>
</dbReference>
<evidence type="ECO:0000256" key="7">
    <source>
        <dbReference type="PIRNR" id="PIRNR000706"/>
    </source>
</evidence>
<evidence type="ECO:0000313" key="9">
    <source>
        <dbReference type="EMBL" id="MFC5472296.1"/>
    </source>
</evidence>
<keyword evidence="10" id="KW-1185">Reference proteome</keyword>
<keyword evidence="2 7" id="KW-0808">Transferase</keyword>
<dbReference type="InterPro" id="IPR011009">
    <property type="entry name" value="Kinase-like_dom_sf"/>
</dbReference>
<evidence type="ECO:0000256" key="3">
    <source>
        <dbReference type="ARBA" id="ARBA00022741"/>
    </source>
</evidence>
<evidence type="ECO:0000313" key="10">
    <source>
        <dbReference type="Proteomes" id="UP001596105"/>
    </source>
</evidence>
<dbReference type="PANTHER" id="PTHR21310">
    <property type="entry name" value="AMINOGLYCOSIDE PHOSPHOTRANSFERASE-RELATED-RELATED"/>
    <property type="match status" value="1"/>
</dbReference>
<evidence type="ECO:0000256" key="6">
    <source>
        <dbReference type="ARBA" id="ARBA00023251"/>
    </source>
</evidence>
<keyword evidence="6 7" id="KW-0046">Antibiotic resistance</keyword>
<sequence length="259" mass="30032">MLNLPSRLQDMLQGCTLQQNHIGHSNSLVFRVAGAKDYSAYLKVSPSNWHETLRPERDALDWLHNKMPVPEVLFYEEYQSMDYLLISEIIGLDGSNERLRAKPDELVRVYAEALKDLHALSIADCPLRQTIDKKLEVAHRLIDENLVDESDFEEEYQGWTSLQVYRELQRTRPSSEDLVFAHGDYCLPNILINKDRLSGFIDLGKAGIADRYQDVALAIRSLRHNYGTNKYSDYFLECYGIDRVDGDKVNYYILMDELY</sequence>
<keyword evidence="5 7" id="KW-0067">ATP-binding</keyword>
<keyword evidence="3 7" id="KW-0547">Nucleotide-binding</keyword>
<dbReference type="InterPro" id="IPR051678">
    <property type="entry name" value="AGP_Transferase"/>
</dbReference>
<evidence type="ECO:0000256" key="1">
    <source>
        <dbReference type="ARBA" id="ARBA00006219"/>
    </source>
</evidence>
<dbReference type="PIRSF" id="PIRSF000706">
    <property type="entry name" value="Kanamycin_kin"/>
    <property type="match status" value="1"/>
</dbReference>
<feature type="domain" description="Aminoglycoside phosphotransferase" evidence="8">
    <location>
        <begin position="17"/>
        <end position="229"/>
    </location>
</feature>
<dbReference type="NCBIfam" id="NF033068">
    <property type="entry name" value="APH_3p"/>
    <property type="match status" value="1"/>
</dbReference>
<keyword evidence="4 7" id="KW-0418">Kinase</keyword>
<comment type="caution">
    <text evidence="9">The sequence shown here is derived from an EMBL/GenBank/DDBJ whole genome shotgun (WGS) entry which is preliminary data.</text>
</comment>
<evidence type="ECO:0000259" key="8">
    <source>
        <dbReference type="Pfam" id="PF01636"/>
    </source>
</evidence>
<comment type="similarity">
    <text evidence="1 7">Belongs to the aminoglycoside phosphotransferase family.</text>
</comment>
<name>A0ABW0M5S9_9BACL</name>
<dbReference type="InterPro" id="IPR024165">
    <property type="entry name" value="Kan/Strep_kinase"/>
</dbReference>
<protein>
    <submittedName>
        <fullName evidence="9">APH(3') family aminoglycoside O-phosphotransferase</fullName>
    </submittedName>
</protein>
<dbReference type="InterPro" id="IPR002575">
    <property type="entry name" value="Aminoglycoside_PTrfase"/>
</dbReference>
<dbReference type="RefSeq" id="WP_209749787.1">
    <property type="nucleotide sequence ID" value="NZ_JBHSMH010000120.1"/>
</dbReference>
<reference evidence="10" key="1">
    <citation type="journal article" date="2019" name="Int. J. Syst. Evol. Microbiol.">
        <title>The Global Catalogue of Microorganisms (GCM) 10K type strain sequencing project: providing services to taxonomists for standard genome sequencing and annotation.</title>
        <authorList>
            <consortium name="The Broad Institute Genomics Platform"/>
            <consortium name="The Broad Institute Genome Sequencing Center for Infectious Disease"/>
            <person name="Wu L."/>
            <person name="Ma J."/>
        </authorList>
    </citation>
    <scope>NUCLEOTIDE SEQUENCE [LARGE SCALE GENOMIC DNA]</scope>
    <source>
        <strain evidence="10">CCUG 57113</strain>
    </source>
</reference>
<dbReference type="Gene3D" id="3.90.1200.10">
    <property type="match status" value="1"/>
</dbReference>
<evidence type="ECO:0000256" key="5">
    <source>
        <dbReference type="ARBA" id="ARBA00022840"/>
    </source>
</evidence>
<organism evidence="9 10">
    <name type="scientific">Cohnella suwonensis</name>
    <dbReference type="NCBI Taxonomy" id="696072"/>
    <lineage>
        <taxon>Bacteria</taxon>
        <taxon>Bacillati</taxon>
        <taxon>Bacillota</taxon>
        <taxon>Bacilli</taxon>
        <taxon>Bacillales</taxon>
        <taxon>Paenibacillaceae</taxon>
        <taxon>Cohnella</taxon>
    </lineage>
</organism>
<dbReference type="Proteomes" id="UP001596105">
    <property type="component" value="Unassembled WGS sequence"/>
</dbReference>
<accession>A0ABW0M5S9</accession>
<dbReference type="SUPFAM" id="SSF56112">
    <property type="entry name" value="Protein kinase-like (PK-like)"/>
    <property type="match status" value="1"/>
</dbReference>
<evidence type="ECO:0000256" key="4">
    <source>
        <dbReference type="ARBA" id="ARBA00022777"/>
    </source>
</evidence>
<dbReference type="CDD" id="cd05150">
    <property type="entry name" value="APH"/>
    <property type="match status" value="1"/>
</dbReference>
<gene>
    <name evidence="9" type="ORF">ACFPPD_26785</name>
</gene>
<dbReference type="PANTHER" id="PTHR21310:SF41">
    <property type="entry name" value="3'-PHOSPHOTRANSFERASE, PUTATIVE-RELATED"/>
    <property type="match status" value="1"/>
</dbReference>
<dbReference type="EMBL" id="JBHSMH010000120">
    <property type="protein sequence ID" value="MFC5472296.1"/>
    <property type="molecule type" value="Genomic_DNA"/>
</dbReference>
<evidence type="ECO:0000256" key="2">
    <source>
        <dbReference type="ARBA" id="ARBA00022679"/>
    </source>
</evidence>
<proteinExistence type="inferred from homology"/>